<organism evidence="1 2">
    <name type="scientific">Gigaspora margarita</name>
    <dbReference type="NCBI Taxonomy" id="4874"/>
    <lineage>
        <taxon>Eukaryota</taxon>
        <taxon>Fungi</taxon>
        <taxon>Fungi incertae sedis</taxon>
        <taxon>Mucoromycota</taxon>
        <taxon>Glomeromycotina</taxon>
        <taxon>Glomeromycetes</taxon>
        <taxon>Diversisporales</taxon>
        <taxon>Gigasporaceae</taxon>
        <taxon>Gigaspora</taxon>
    </lineage>
</organism>
<evidence type="ECO:0000313" key="1">
    <source>
        <dbReference type="EMBL" id="CAG8839780.1"/>
    </source>
</evidence>
<proteinExistence type="predicted"/>
<comment type="caution">
    <text evidence="1">The sequence shown here is derived from an EMBL/GenBank/DDBJ whole genome shotgun (WGS) entry which is preliminary data.</text>
</comment>
<name>A0ABN7WT38_GIGMA</name>
<keyword evidence="2" id="KW-1185">Reference proteome</keyword>
<evidence type="ECO:0000313" key="2">
    <source>
        <dbReference type="Proteomes" id="UP000789901"/>
    </source>
</evidence>
<accession>A0ABN7WT38</accession>
<dbReference type="EMBL" id="CAJVQB010061234">
    <property type="protein sequence ID" value="CAG8839780.1"/>
    <property type="molecule type" value="Genomic_DNA"/>
</dbReference>
<sequence length="233" mass="27256">HDLVEKDKVKIKIIKLLKFLTLNLITLDEIRGQHIQKYSKILDPNQVIADSITKLVNFGISRGFNEATKNLDKTIDTIRYMTPEKLKTKKTINTIIIEIAEEKCHMKKKQLADIISVKKIRKGFSSDVPSEWKTIFKERRLTLDPQPSDPELSLEDAIKEYYKENGDKTKSWKIFIKFENSGNLESKYWASLYLYHDICNKPIDETEKYFRARRAAAFFKESADERDMSNTQS</sequence>
<protein>
    <submittedName>
        <fullName evidence="1">27836_t:CDS:1</fullName>
    </submittedName>
</protein>
<feature type="non-terminal residue" evidence="1">
    <location>
        <position position="1"/>
    </location>
</feature>
<gene>
    <name evidence="1" type="ORF">GMARGA_LOCUS34602</name>
</gene>
<reference evidence="1 2" key="1">
    <citation type="submission" date="2021-06" db="EMBL/GenBank/DDBJ databases">
        <authorList>
            <person name="Kallberg Y."/>
            <person name="Tangrot J."/>
            <person name="Rosling A."/>
        </authorList>
    </citation>
    <scope>NUCLEOTIDE SEQUENCE [LARGE SCALE GENOMIC DNA]</scope>
    <source>
        <strain evidence="1 2">120-4 pot B 10/14</strain>
    </source>
</reference>
<feature type="non-terminal residue" evidence="1">
    <location>
        <position position="233"/>
    </location>
</feature>
<dbReference type="Proteomes" id="UP000789901">
    <property type="component" value="Unassembled WGS sequence"/>
</dbReference>